<gene>
    <name evidence="1" type="ORF">RIMI_LOCUS12664288</name>
</gene>
<dbReference type="PANTHER" id="PTHR33050:SF8">
    <property type="entry name" value="REVERSE TRANSCRIPTASE DOMAIN-CONTAINING PROTEIN"/>
    <property type="match status" value="1"/>
</dbReference>
<dbReference type="PANTHER" id="PTHR33050">
    <property type="entry name" value="REVERSE TRANSCRIPTASE DOMAIN-CONTAINING PROTEIN"/>
    <property type="match status" value="1"/>
</dbReference>
<proteinExistence type="predicted"/>
<name>A0ABN9LVI8_9NEOB</name>
<dbReference type="Proteomes" id="UP001176940">
    <property type="component" value="Unassembled WGS sequence"/>
</dbReference>
<evidence type="ECO:0008006" key="3">
    <source>
        <dbReference type="Google" id="ProtNLM"/>
    </source>
</evidence>
<comment type="caution">
    <text evidence="1">The sequence shown here is derived from an EMBL/GenBank/DDBJ whole genome shotgun (WGS) entry which is preliminary data.</text>
</comment>
<evidence type="ECO:0000313" key="2">
    <source>
        <dbReference type="Proteomes" id="UP001176940"/>
    </source>
</evidence>
<dbReference type="EMBL" id="CAUEEQ010030367">
    <property type="protein sequence ID" value="CAJ0949605.1"/>
    <property type="molecule type" value="Genomic_DNA"/>
</dbReference>
<keyword evidence="2" id="KW-1185">Reference proteome</keyword>
<dbReference type="CDD" id="cd09275">
    <property type="entry name" value="RNase_HI_RT_DIRS1"/>
    <property type="match status" value="1"/>
</dbReference>
<reference evidence="1" key="1">
    <citation type="submission" date="2023-07" db="EMBL/GenBank/DDBJ databases">
        <authorList>
            <person name="Stuckert A."/>
        </authorList>
    </citation>
    <scope>NUCLEOTIDE SEQUENCE</scope>
</reference>
<evidence type="ECO:0000313" key="1">
    <source>
        <dbReference type="EMBL" id="CAJ0949605.1"/>
    </source>
</evidence>
<accession>A0ABN9LVI8</accession>
<organism evidence="1 2">
    <name type="scientific">Ranitomeya imitator</name>
    <name type="common">mimic poison frog</name>
    <dbReference type="NCBI Taxonomy" id="111125"/>
    <lineage>
        <taxon>Eukaryota</taxon>
        <taxon>Metazoa</taxon>
        <taxon>Chordata</taxon>
        <taxon>Craniata</taxon>
        <taxon>Vertebrata</taxon>
        <taxon>Euteleostomi</taxon>
        <taxon>Amphibia</taxon>
        <taxon>Batrachia</taxon>
        <taxon>Anura</taxon>
        <taxon>Neobatrachia</taxon>
        <taxon>Hyloidea</taxon>
        <taxon>Dendrobatidae</taxon>
        <taxon>Dendrobatinae</taxon>
        <taxon>Ranitomeya</taxon>
    </lineage>
</organism>
<dbReference type="InterPro" id="IPR052055">
    <property type="entry name" value="Hepadnavirus_pol/RT"/>
</dbReference>
<sequence length="144" mass="16094">MKQELTLARTSGAVGATRRCGLLGPLRCGNPVTVTLKELFRIIVAIEIWGQVLKNRRMRFWSNNLAVVNAVNSLSSFSLPVLALLQHLVLRCLQLDIWFRVRHVSDVDNKVADASSHSQMELFWELHPWAEGTGFSCQTTCGSS</sequence>
<protein>
    <recommendedName>
        <fullName evidence="3">RNase H type-1 domain-containing protein</fullName>
    </recommendedName>
</protein>